<dbReference type="EMBL" id="MN739114">
    <property type="protein sequence ID" value="QHS89617.1"/>
    <property type="molecule type" value="Genomic_DNA"/>
</dbReference>
<reference evidence="1" key="1">
    <citation type="journal article" date="2020" name="Nature">
        <title>Giant virus diversity and host interactions through global metagenomics.</title>
        <authorList>
            <person name="Schulz F."/>
            <person name="Roux S."/>
            <person name="Paez-Espino D."/>
            <person name="Jungbluth S."/>
            <person name="Walsh D.A."/>
            <person name="Denef V.J."/>
            <person name="McMahon K.D."/>
            <person name="Konstantinidis K.T."/>
            <person name="Eloe-Fadrosh E.A."/>
            <person name="Kyrpides N.C."/>
            <person name="Woyke T."/>
        </authorList>
    </citation>
    <scope>NUCLEOTIDE SEQUENCE</scope>
    <source>
        <strain evidence="1">GVMAG-M-3300010160-26</strain>
    </source>
</reference>
<accession>A0A6C0BBH9</accession>
<dbReference type="AlphaFoldDB" id="A0A6C0BBH9"/>
<proteinExistence type="predicted"/>
<protein>
    <recommendedName>
        <fullName evidence="2">EVE domain-containing protein</fullName>
    </recommendedName>
</protein>
<evidence type="ECO:0008006" key="2">
    <source>
        <dbReference type="Google" id="ProtNLM"/>
    </source>
</evidence>
<sequence>MTYWVIRIDDCDDFINSKFPIWGINTNKNDNRSHYKNNQLKNKIKTMKEGDILWFATKKINGGKMLGVAEFCLYYDKINEPLININTKTNKEMGWSDDKISDIQIQYCNLYITERQNICSSIQRSGEVFEYSKIRRYIREDLELHYKNFKYYAEPTRYRQ</sequence>
<evidence type="ECO:0000313" key="1">
    <source>
        <dbReference type="EMBL" id="QHS89617.1"/>
    </source>
</evidence>
<organism evidence="1">
    <name type="scientific">viral metagenome</name>
    <dbReference type="NCBI Taxonomy" id="1070528"/>
    <lineage>
        <taxon>unclassified sequences</taxon>
        <taxon>metagenomes</taxon>
        <taxon>organismal metagenomes</taxon>
    </lineage>
</organism>
<name>A0A6C0BBH9_9ZZZZ</name>